<dbReference type="AlphaFoldDB" id="A0A0J1IJK9"/>
<name>A0A0J1IJK9_9FIRM</name>
<organism evidence="2 3">
    <name type="scientific">Desulfosporosinus acididurans</name>
    <dbReference type="NCBI Taxonomy" id="476652"/>
    <lineage>
        <taxon>Bacteria</taxon>
        <taxon>Bacillati</taxon>
        <taxon>Bacillota</taxon>
        <taxon>Clostridia</taxon>
        <taxon>Eubacteriales</taxon>
        <taxon>Desulfitobacteriaceae</taxon>
        <taxon>Desulfosporosinus</taxon>
    </lineage>
</organism>
<protein>
    <submittedName>
        <fullName evidence="2">Uncharacterized protein</fullName>
    </submittedName>
</protein>
<reference evidence="2 3" key="1">
    <citation type="submission" date="2015-06" db="EMBL/GenBank/DDBJ databases">
        <title>Draft genome of the moderately acidophilic sulfate reducer Candidatus Desulfosporosinus acididurans strain M1.</title>
        <authorList>
            <person name="Poehlein A."/>
            <person name="Petzsch P."/>
            <person name="Johnson B.D."/>
            <person name="Schloemann M."/>
            <person name="Daniel R."/>
            <person name="Muehling M."/>
        </authorList>
    </citation>
    <scope>NUCLEOTIDE SEQUENCE [LARGE SCALE GENOMIC DNA]</scope>
    <source>
        <strain evidence="2 3">M1</strain>
    </source>
</reference>
<evidence type="ECO:0000313" key="2">
    <source>
        <dbReference type="EMBL" id="KLU64906.1"/>
    </source>
</evidence>
<proteinExistence type="predicted"/>
<keyword evidence="1" id="KW-0472">Membrane</keyword>
<keyword evidence="1" id="KW-0812">Transmembrane</keyword>
<evidence type="ECO:0000256" key="1">
    <source>
        <dbReference type="SAM" id="Phobius"/>
    </source>
</evidence>
<keyword evidence="1" id="KW-1133">Transmembrane helix</keyword>
<dbReference type="EMBL" id="LDZY01000011">
    <property type="protein sequence ID" value="KLU64906.1"/>
    <property type="molecule type" value="Genomic_DNA"/>
</dbReference>
<dbReference type="STRING" id="476652.DEAC_c32340"/>
<gene>
    <name evidence="2" type="ORF">DEAC_c32340</name>
</gene>
<feature type="transmembrane region" description="Helical" evidence="1">
    <location>
        <begin position="97"/>
        <end position="117"/>
    </location>
</feature>
<accession>A0A0J1IJK9</accession>
<evidence type="ECO:0000313" key="3">
    <source>
        <dbReference type="Proteomes" id="UP000036356"/>
    </source>
</evidence>
<comment type="caution">
    <text evidence="2">The sequence shown here is derived from an EMBL/GenBank/DDBJ whole genome shotgun (WGS) entry which is preliminary data.</text>
</comment>
<dbReference type="PATRIC" id="fig|476652.3.peg.3415"/>
<dbReference type="Proteomes" id="UP000036356">
    <property type="component" value="Unassembled WGS sequence"/>
</dbReference>
<feature type="transmembrane region" description="Helical" evidence="1">
    <location>
        <begin position="59"/>
        <end position="85"/>
    </location>
</feature>
<keyword evidence="3" id="KW-1185">Reference proteome</keyword>
<dbReference type="RefSeq" id="WP_047811034.1">
    <property type="nucleotide sequence ID" value="NZ_LDZY01000011.1"/>
</dbReference>
<sequence length="135" mass="15814">MLAGFGIIDKVLHPHRKKQDKLMARMVEYRELASLAYEHDNKDMYTLLQRELNEMFCEYLAWSFLDGIGVLIPHFFIMGFISLWLPYFTLPFALPVIGNQVSVIVWYPLVMIAYYVGRRLLRKFSGSVQAHPVTR</sequence>